<feature type="region of interest" description="Disordered" evidence="2">
    <location>
        <begin position="78"/>
        <end position="101"/>
    </location>
</feature>
<feature type="compositionally biased region" description="Basic residues" evidence="2">
    <location>
        <begin position="84"/>
        <end position="97"/>
    </location>
</feature>
<dbReference type="Gene3D" id="1.25.40.20">
    <property type="entry name" value="Ankyrin repeat-containing domain"/>
    <property type="match status" value="3"/>
</dbReference>
<dbReference type="InterPro" id="IPR036770">
    <property type="entry name" value="Ankyrin_rpt-contain_sf"/>
</dbReference>
<dbReference type="PROSITE" id="PS50088">
    <property type="entry name" value="ANK_REPEAT"/>
    <property type="match status" value="3"/>
</dbReference>
<protein>
    <submittedName>
        <fullName evidence="3">Uncharacterized protein</fullName>
    </submittedName>
</protein>
<keyword evidence="4" id="KW-1185">Reference proteome</keyword>
<dbReference type="SMART" id="SM00248">
    <property type="entry name" value="ANK"/>
    <property type="match status" value="6"/>
</dbReference>
<sequence length="702" mass="80620">MCVYRTRTRSVRRAYRTVNFLRHRVAYAYTPSIHEVFYESFCKANNKTNEQKKSFTWLLLILHSAQIRHTTLAGHSIFSDAQQKRQKRKQQRRRQRRHESVFYARGPEDPQPQALYSCRYECRRPDCSARAQPSRALRCIYLYIFFAPEISRKNYLCVAHGGGEVKNATSNCLFALYVAHATDRMENRWSKEEEEKEGNTRQQLLLGKNQMKSWRDVCSSDWKNWMRTMCSILYMERGIRLSKLENVKYSRQQWQRSSLSILSCGTYGFWYFVGVLFNGFKAEPQVGVDGNPLLHHTTPLHRVARHHNFPQDDQIACSLFQIYNRTDVNYTDESGLTHFHVACGFGCYNVVEQFLDFGQDPNLIWPETSDSPLHLALDDLRTEMAELLLKRGANPTWANLEGLTPLHLICKRIEHGEFAEIFFQISDDIQETLQVDVQDKYGNAPLHLAVEYHNCKAIEFQLKRGANPNLVNEEGSTPLHLIRDSRLAKLFFDVNEELNQSVQVDARNKLGRTPLQLALTNLLPDVIDVLLDHGSDLSNFVFPPENSFHESLGASLKWWCGFPLVRVAGALAVVERLENRGYELDRSDALAIMKFFAKLRLFEKSVDIAEYLNDLTVRLCIAACLTAAAADTCDVYVAAVAARNGIYYDRSRARNAASYYNTLASSARLIFTAFFAAQARARPHSEHLCIFQSASVKMNVIV</sequence>
<reference evidence="3 4" key="1">
    <citation type="journal article" date="2024" name="bioRxiv">
        <title>A reference genome for Trichogramma kaykai: A tiny desert-dwelling parasitoid wasp with competing sex-ratio distorters.</title>
        <authorList>
            <person name="Culotta J."/>
            <person name="Lindsey A.R."/>
        </authorList>
    </citation>
    <scope>NUCLEOTIDE SEQUENCE [LARGE SCALE GENOMIC DNA]</scope>
    <source>
        <strain evidence="3 4">KSX58</strain>
    </source>
</reference>
<evidence type="ECO:0000313" key="4">
    <source>
        <dbReference type="Proteomes" id="UP001627154"/>
    </source>
</evidence>
<evidence type="ECO:0000256" key="2">
    <source>
        <dbReference type="SAM" id="MobiDB-lite"/>
    </source>
</evidence>
<dbReference type="PANTHER" id="PTHR46224">
    <property type="entry name" value="ANKYRIN REPEAT FAMILY PROTEIN"/>
    <property type="match status" value="1"/>
</dbReference>
<dbReference type="EMBL" id="JBJJXI010000151">
    <property type="protein sequence ID" value="KAL3385872.1"/>
    <property type="molecule type" value="Genomic_DNA"/>
</dbReference>
<dbReference type="PANTHER" id="PTHR46224:SF64">
    <property type="entry name" value="IQ MOTIF AND ANKYRIN REPEAT DOMAIN-CONTAINING PROTEIN 1"/>
    <property type="match status" value="1"/>
</dbReference>
<evidence type="ECO:0000313" key="3">
    <source>
        <dbReference type="EMBL" id="KAL3385872.1"/>
    </source>
</evidence>
<organism evidence="3 4">
    <name type="scientific">Trichogramma kaykai</name>
    <dbReference type="NCBI Taxonomy" id="54128"/>
    <lineage>
        <taxon>Eukaryota</taxon>
        <taxon>Metazoa</taxon>
        <taxon>Ecdysozoa</taxon>
        <taxon>Arthropoda</taxon>
        <taxon>Hexapoda</taxon>
        <taxon>Insecta</taxon>
        <taxon>Pterygota</taxon>
        <taxon>Neoptera</taxon>
        <taxon>Endopterygota</taxon>
        <taxon>Hymenoptera</taxon>
        <taxon>Apocrita</taxon>
        <taxon>Proctotrupomorpha</taxon>
        <taxon>Chalcidoidea</taxon>
        <taxon>Trichogrammatidae</taxon>
        <taxon>Trichogramma</taxon>
    </lineage>
</organism>
<feature type="repeat" description="ANK" evidence="1">
    <location>
        <begin position="510"/>
        <end position="538"/>
    </location>
</feature>
<dbReference type="Pfam" id="PF12796">
    <property type="entry name" value="Ank_2"/>
    <property type="match status" value="1"/>
</dbReference>
<feature type="repeat" description="ANK" evidence="1">
    <location>
        <begin position="368"/>
        <end position="400"/>
    </location>
</feature>
<proteinExistence type="predicted"/>
<accession>A0ABD2VZP4</accession>
<dbReference type="AlphaFoldDB" id="A0ABD2VZP4"/>
<name>A0ABD2VZP4_9HYME</name>
<dbReference type="PROSITE" id="PS50297">
    <property type="entry name" value="ANK_REP_REGION"/>
    <property type="match status" value="3"/>
</dbReference>
<evidence type="ECO:0000256" key="1">
    <source>
        <dbReference type="PROSITE-ProRule" id="PRU00023"/>
    </source>
</evidence>
<gene>
    <name evidence="3" type="ORF">TKK_018600</name>
</gene>
<dbReference type="SUPFAM" id="SSF48403">
    <property type="entry name" value="Ankyrin repeat"/>
    <property type="match status" value="1"/>
</dbReference>
<feature type="repeat" description="ANK" evidence="1">
    <location>
        <begin position="441"/>
        <end position="473"/>
    </location>
</feature>
<dbReference type="InterPro" id="IPR002110">
    <property type="entry name" value="Ankyrin_rpt"/>
</dbReference>
<dbReference type="Pfam" id="PF13857">
    <property type="entry name" value="Ank_5"/>
    <property type="match status" value="1"/>
</dbReference>
<dbReference type="InterPro" id="IPR051616">
    <property type="entry name" value="Cul2-RING_E3_ligase_SR"/>
</dbReference>
<dbReference type="Proteomes" id="UP001627154">
    <property type="component" value="Unassembled WGS sequence"/>
</dbReference>
<comment type="caution">
    <text evidence="3">The sequence shown here is derived from an EMBL/GenBank/DDBJ whole genome shotgun (WGS) entry which is preliminary data.</text>
</comment>
<keyword evidence="1" id="KW-0040">ANK repeat</keyword>